<organism evidence="1 2">
    <name type="scientific">Rhodococcus zopfii</name>
    <dbReference type="NCBI Taxonomy" id="43772"/>
    <lineage>
        <taxon>Bacteria</taxon>
        <taxon>Bacillati</taxon>
        <taxon>Actinomycetota</taxon>
        <taxon>Actinomycetes</taxon>
        <taxon>Mycobacteriales</taxon>
        <taxon>Nocardiaceae</taxon>
        <taxon>Rhodococcus</taxon>
    </lineage>
</organism>
<comment type="caution">
    <text evidence="1">The sequence shown here is derived from an EMBL/GenBank/DDBJ whole genome shotgun (WGS) entry which is preliminary data.</text>
</comment>
<gene>
    <name evidence="1" type="ORF">F8M49_15625</name>
</gene>
<reference evidence="1 2" key="1">
    <citation type="submission" date="2019-10" db="EMBL/GenBank/DDBJ databases">
        <title>Draft Genome Assembly of Rhodococcus zopfii DSM44189.</title>
        <authorList>
            <person name="Sutton J.M."/>
            <person name="Akob D.M."/>
            <person name="Bushman T.J."/>
        </authorList>
    </citation>
    <scope>NUCLEOTIDE SEQUENCE [LARGE SCALE GENOMIC DNA]</scope>
    <source>
        <strain evidence="1 2">DSM 44189</strain>
    </source>
</reference>
<evidence type="ECO:0000313" key="1">
    <source>
        <dbReference type="EMBL" id="MDV2476397.1"/>
    </source>
</evidence>
<evidence type="ECO:0000313" key="2">
    <source>
        <dbReference type="Proteomes" id="UP001275440"/>
    </source>
</evidence>
<dbReference type="Proteomes" id="UP001275440">
    <property type="component" value="Unassembled WGS sequence"/>
</dbReference>
<name>A0ABU3WQX6_9NOCA</name>
<accession>A0ABU3WQX6</accession>
<protein>
    <submittedName>
        <fullName evidence="1">Uncharacterized protein</fullName>
    </submittedName>
</protein>
<keyword evidence="2" id="KW-1185">Reference proteome</keyword>
<sequence length="333" mass="36822">MRTALANPEDYAFLVKTHTAEQSRDTIERLLSGPDIPDDWLPDDQYTLDLKTDTTPPAISPSDLALRAQREMRPILRLEIDPQTSKRTAAPTRAVGALLVHAQNLLDTVGLSASLNGKEAPLAGKIPFESQIETASEVIELSAASFVIDLASTGFRSLFDSPFEKAANAIVHTLSMDDEDESFKVQMQRFNTRAAKSFRAFVQHLDKIDGPVTIVSANEAANFTTANLSTIKIKRILATLNYLAPDSSEEPIKARMRLFRGDVDNHTFGAENRETGETYIGYVDGQALPQFLRSQLNADYDMTIAVTSVTDELTNQKKFTYRLIQIDATTLIP</sequence>
<proteinExistence type="predicted"/>
<dbReference type="EMBL" id="WBMO01000001">
    <property type="protein sequence ID" value="MDV2476397.1"/>
    <property type="molecule type" value="Genomic_DNA"/>
</dbReference>